<evidence type="ECO:0000256" key="6">
    <source>
        <dbReference type="ARBA" id="ARBA00022741"/>
    </source>
</evidence>
<dbReference type="AlphaFoldDB" id="A0A158QGG0"/>
<dbReference type="EMBL" id="UZAE01000004">
    <property type="protein sequence ID" value="VDN95883.1"/>
    <property type="molecule type" value="Genomic_DNA"/>
</dbReference>
<evidence type="ECO:0000256" key="11">
    <source>
        <dbReference type="ARBA" id="ARBA00023137"/>
    </source>
</evidence>
<keyword evidence="4" id="KW-0812">Transmembrane</keyword>
<name>A0A158QGG0_RODNA</name>
<dbReference type="SUPFAM" id="SSF56112">
    <property type="entry name" value="Protein kinase-like (PK-like)"/>
    <property type="match status" value="1"/>
</dbReference>
<dbReference type="InterPro" id="IPR036137">
    <property type="entry name" value="Focal_adhe_kin_target_dom_sf"/>
</dbReference>
<organism evidence="18">
    <name type="scientific">Rodentolepis nana</name>
    <name type="common">Dwarf tapeworm</name>
    <name type="synonym">Hymenolepis nana</name>
    <dbReference type="NCBI Taxonomy" id="102285"/>
    <lineage>
        <taxon>Eukaryota</taxon>
        <taxon>Metazoa</taxon>
        <taxon>Spiralia</taxon>
        <taxon>Lophotrochozoa</taxon>
        <taxon>Platyhelminthes</taxon>
        <taxon>Cestoda</taxon>
        <taxon>Eucestoda</taxon>
        <taxon>Cyclophyllidea</taxon>
        <taxon>Hymenolepididae</taxon>
        <taxon>Rodentolepis</taxon>
    </lineage>
</organism>
<keyword evidence="2" id="KW-0597">Phosphoprotein</keyword>
<reference evidence="16 17" key="2">
    <citation type="submission" date="2018-11" db="EMBL/GenBank/DDBJ databases">
        <authorList>
            <consortium name="Pathogen Informatics"/>
        </authorList>
    </citation>
    <scope>NUCLEOTIDE SEQUENCE [LARGE SCALE GENOMIC DNA]</scope>
</reference>
<dbReference type="PANTHER" id="PTHR24416">
    <property type="entry name" value="TYROSINE-PROTEIN KINASE RECEPTOR"/>
    <property type="match status" value="1"/>
</dbReference>
<dbReference type="InterPro" id="IPR011009">
    <property type="entry name" value="Kinase-like_dom_sf"/>
</dbReference>
<accession>A0A158QGG0</accession>
<keyword evidence="5" id="KW-0732">Signal</keyword>
<dbReference type="SUPFAM" id="SSF50729">
    <property type="entry name" value="PH domain-like"/>
    <property type="match status" value="1"/>
</dbReference>
<dbReference type="InterPro" id="IPR005189">
    <property type="entry name" value="Focal_adhesion_kin_target_dom"/>
</dbReference>
<dbReference type="SMART" id="SM00219">
    <property type="entry name" value="TyrKc"/>
    <property type="match status" value="1"/>
</dbReference>
<dbReference type="SUPFAM" id="SSF68993">
    <property type="entry name" value="FAT domain of focal adhesion kinase"/>
    <property type="match status" value="1"/>
</dbReference>
<proteinExistence type="predicted"/>
<feature type="domain" description="Protein kinase" evidence="14">
    <location>
        <begin position="203"/>
        <end position="518"/>
    </location>
</feature>
<dbReference type="InterPro" id="IPR050122">
    <property type="entry name" value="RTK"/>
</dbReference>
<feature type="compositionally biased region" description="Polar residues" evidence="13">
    <location>
        <begin position="539"/>
        <end position="555"/>
    </location>
</feature>
<dbReference type="GO" id="GO:0005524">
    <property type="term" value="F:ATP binding"/>
    <property type="evidence" value="ECO:0007669"/>
    <property type="project" value="UniProtKB-KW"/>
</dbReference>
<keyword evidence="3" id="KW-0808">Transferase</keyword>
<keyword evidence="11" id="KW-0829">Tyrosine-protein kinase</keyword>
<evidence type="ECO:0000313" key="17">
    <source>
        <dbReference type="Proteomes" id="UP000278807"/>
    </source>
</evidence>
<evidence type="ECO:0000256" key="5">
    <source>
        <dbReference type="ARBA" id="ARBA00022729"/>
    </source>
</evidence>
<dbReference type="WBParaSite" id="HNAJ_0000002301-mRNA-1">
    <property type="protein sequence ID" value="HNAJ_0000002301-mRNA-1"/>
    <property type="gene ID" value="HNAJ_0000002301"/>
</dbReference>
<dbReference type="PROSITE" id="PS50057">
    <property type="entry name" value="FERM_3"/>
    <property type="match status" value="1"/>
</dbReference>
<dbReference type="Gene3D" id="2.30.29.30">
    <property type="entry name" value="Pleckstrin-homology domain (PH domain)/Phosphotyrosine-binding domain (PTB)"/>
    <property type="match status" value="1"/>
</dbReference>
<keyword evidence="9" id="KW-1133">Transmembrane helix</keyword>
<dbReference type="Pfam" id="PF21477">
    <property type="entry name" value="FERM_C_FAK1"/>
    <property type="match status" value="1"/>
</dbReference>
<evidence type="ECO:0000256" key="12">
    <source>
        <dbReference type="ARBA" id="ARBA00023170"/>
    </source>
</evidence>
<evidence type="ECO:0000256" key="2">
    <source>
        <dbReference type="ARBA" id="ARBA00022553"/>
    </source>
</evidence>
<dbReference type="GO" id="GO:0005925">
    <property type="term" value="C:focal adhesion"/>
    <property type="evidence" value="ECO:0007669"/>
    <property type="project" value="InterPro"/>
</dbReference>
<evidence type="ECO:0000313" key="18">
    <source>
        <dbReference type="WBParaSite" id="HNAJ_0000002301-mRNA-1"/>
    </source>
</evidence>
<dbReference type="InterPro" id="IPR008266">
    <property type="entry name" value="Tyr_kinase_AS"/>
</dbReference>
<keyword evidence="12" id="KW-0675">Receptor</keyword>
<evidence type="ECO:0000256" key="13">
    <source>
        <dbReference type="SAM" id="MobiDB-lite"/>
    </source>
</evidence>
<keyword evidence="17" id="KW-1185">Reference proteome</keyword>
<dbReference type="PRINTS" id="PR00109">
    <property type="entry name" value="TYRKINASE"/>
</dbReference>
<dbReference type="InterPro" id="IPR000299">
    <property type="entry name" value="FERM_domain"/>
</dbReference>
<keyword evidence="10" id="KW-0472">Membrane</keyword>
<gene>
    <name evidence="16" type="ORF">HNAJ_LOCUS24</name>
</gene>
<reference evidence="18" key="1">
    <citation type="submission" date="2016-04" db="UniProtKB">
        <authorList>
            <consortium name="WormBaseParasite"/>
        </authorList>
    </citation>
    <scope>IDENTIFICATION</scope>
</reference>
<dbReference type="Pfam" id="PF03623">
    <property type="entry name" value="Focal_AT"/>
    <property type="match status" value="1"/>
</dbReference>
<dbReference type="PROSITE" id="PS00109">
    <property type="entry name" value="PROTEIN_KINASE_TYR"/>
    <property type="match status" value="1"/>
</dbReference>
<evidence type="ECO:0000313" key="16">
    <source>
        <dbReference type="EMBL" id="VDN95883.1"/>
    </source>
</evidence>
<evidence type="ECO:0000256" key="8">
    <source>
        <dbReference type="ARBA" id="ARBA00022840"/>
    </source>
</evidence>
<evidence type="ECO:0000256" key="4">
    <source>
        <dbReference type="ARBA" id="ARBA00022692"/>
    </source>
</evidence>
<feature type="domain" description="FERM" evidence="15">
    <location>
        <begin position="1"/>
        <end position="269"/>
    </location>
</feature>
<dbReference type="GO" id="GO:0007172">
    <property type="term" value="P:signal complex assembly"/>
    <property type="evidence" value="ECO:0007669"/>
    <property type="project" value="InterPro"/>
</dbReference>
<dbReference type="InterPro" id="IPR011993">
    <property type="entry name" value="PH-like_dom_sf"/>
</dbReference>
<dbReference type="InterPro" id="IPR001245">
    <property type="entry name" value="Ser-Thr/Tyr_kinase_cat_dom"/>
</dbReference>
<evidence type="ECO:0000256" key="1">
    <source>
        <dbReference type="ARBA" id="ARBA00004370"/>
    </source>
</evidence>
<evidence type="ECO:0000259" key="14">
    <source>
        <dbReference type="PROSITE" id="PS50011"/>
    </source>
</evidence>
<evidence type="ECO:0000259" key="15">
    <source>
        <dbReference type="PROSITE" id="PS50057"/>
    </source>
</evidence>
<dbReference type="PROSITE" id="PS50011">
    <property type="entry name" value="PROTEIN_KINASE_DOM"/>
    <property type="match status" value="1"/>
</dbReference>
<evidence type="ECO:0000256" key="3">
    <source>
        <dbReference type="ARBA" id="ARBA00022679"/>
    </source>
</evidence>
<dbReference type="Gene3D" id="1.20.120.330">
    <property type="entry name" value="Nucleotidyltransferases domain 2"/>
    <property type="match status" value="1"/>
</dbReference>
<feature type="region of interest" description="Disordered" evidence="13">
    <location>
        <begin position="525"/>
        <end position="587"/>
    </location>
</feature>
<dbReference type="GO" id="GO:0007169">
    <property type="term" value="P:cell surface receptor protein tyrosine kinase signaling pathway"/>
    <property type="evidence" value="ECO:0007669"/>
    <property type="project" value="TreeGrafter"/>
</dbReference>
<comment type="subcellular location">
    <subcellularLocation>
        <location evidence="1">Membrane</location>
    </subcellularLocation>
</comment>
<sequence length="714" mass="81956">MFGLEILESGSYIEDRQFLCPALSWSEIVSLINEQNILLSIRFYPTNFEDYIRKDRSALFYLHDQVNRFYVSLWEDLKDSQACFEIGCLQIRFSLDSDITDESLDELEKSRGLSSFFPNHILRRQKVKYLKRDIVNYAPNIYYYSKEDCMLERLNRLLILTQFDCDSYSCYLGAGLGIPVRLLLGPRSQVRVNIGNANEVRMLCYFASIKQIAFSEVSRQETRRYQIKLILSNDPVGEQPIIFTFDSKLTADTVIHTLEGYCKLSPDMRENSSTNKERAPLLEAGSSVVSVAVKACKAGLGTEEKQRWLEEADLHGKLNHPHIIKLYGVCRDEPVWLVLEYATEGELRHYLIERQGRVALSTLITYCHQLSSSLAYLEALKVIHRDVAARNVLVANESCVKLADFGMARQLVQGEDYYVAEQGRKVPIKWMAPESLKSRIFSSASDVWMFGVCMWEILSFGLKPFHSISNSEAVAAVGRGERLPRPDICLVSHYRLMLECWMDDPLLRPTFNTLQPKLREISTEAKRLSAEDIERKPQRSSTSNGDKSPTKQSSPAKDDSRISERPNNAEDLALNEPTRPSESDIPIHRSTYRVVEQILAITKRSEMPSIKQLLNSVRRVGELIRALFILIQQTVEDIDDVSLIDSAERQLTDSFHYLVEDMRKLRDFHTKIDIKDELYRRFLGQAFVVATDARTLYQSVQQCCQAHFLLNAQL</sequence>
<dbReference type="OrthoDB" id="98077at2759"/>
<dbReference type="PANTHER" id="PTHR24416:SF550">
    <property type="entry name" value="FIBROBLAST GROWTH FACTOR RECEPTOR HOMOLOG 1-RELATED"/>
    <property type="match status" value="1"/>
</dbReference>
<dbReference type="Gene3D" id="1.20.80.10">
    <property type="match status" value="1"/>
</dbReference>
<keyword evidence="8" id="KW-0067">ATP-binding</keyword>
<dbReference type="InterPro" id="IPR049385">
    <property type="entry name" value="FAK1-like_FERM_C"/>
</dbReference>
<dbReference type="SUPFAM" id="SSF47031">
    <property type="entry name" value="Second domain of FERM"/>
    <property type="match status" value="1"/>
</dbReference>
<dbReference type="InterPro" id="IPR020635">
    <property type="entry name" value="Tyr_kinase_cat_dom"/>
</dbReference>
<feature type="compositionally biased region" description="Basic and acidic residues" evidence="13">
    <location>
        <begin position="556"/>
        <end position="568"/>
    </location>
</feature>
<feature type="compositionally biased region" description="Basic and acidic residues" evidence="13">
    <location>
        <begin position="525"/>
        <end position="537"/>
    </location>
</feature>
<dbReference type="Proteomes" id="UP000278807">
    <property type="component" value="Unassembled WGS sequence"/>
</dbReference>
<dbReference type="InterPro" id="IPR035963">
    <property type="entry name" value="FERM_2"/>
</dbReference>
<evidence type="ECO:0000256" key="7">
    <source>
        <dbReference type="ARBA" id="ARBA00022777"/>
    </source>
</evidence>
<dbReference type="InterPro" id="IPR000719">
    <property type="entry name" value="Prot_kinase_dom"/>
</dbReference>
<keyword evidence="7" id="KW-0418">Kinase</keyword>
<dbReference type="GO" id="GO:0005886">
    <property type="term" value="C:plasma membrane"/>
    <property type="evidence" value="ECO:0007669"/>
    <property type="project" value="TreeGrafter"/>
</dbReference>
<evidence type="ECO:0000256" key="9">
    <source>
        <dbReference type="ARBA" id="ARBA00022989"/>
    </source>
</evidence>
<dbReference type="FunFam" id="1.10.510.10:FF:000027">
    <property type="entry name" value="Receptor protein-tyrosine kinase"/>
    <property type="match status" value="1"/>
</dbReference>
<evidence type="ECO:0000256" key="10">
    <source>
        <dbReference type="ARBA" id="ARBA00023136"/>
    </source>
</evidence>
<protein>
    <submittedName>
        <fullName evidence="18">Protein kinase domain-containing protein</fullName>
    </submittedName>
</protein>
<dbReference type="Gene3D" id="1.10.510.10">
    <property type="entry name" value="Transferase(Phosphotransferase) domain 1"/>
    <property type="match status" value="1"/>
</dbReference>
<dbReference type="Pfam" id="PF07714">
    <property type="entry name" value="PK_Tyr_Ser-Thr"/>
    <property type="match status" value="1"/>
</dbReference>
<dbReference type="GO" id="GO:0043235">
    <property type="term" value="C:receptor complex"/>
    <property type="evidence" value="ECO:0007669"/>
    <property type="project" value="TreeGrafter"/>
</dbReference>
<dbReference type="GO" id="GO:0004714">
    <property type="term" value="F:transmembrane receptor protein tyrosine kinase activity"/>
    <property type="evidence" value="ECO:0007669"/>
    <property type="project" value="TreeGrafter"/>
</dbReference>
<dbReference type="STRING" id="102285.A0A158QGG0"/>
<keyword evidence="6" id="KW-0547">Nucleotide-binding</keyword>
<dbReference type="InterPro" id="IPR014352">
    <property type="entry name" value="FERM/acyl-CoA-bd_prot_sf"/>
</dbReference>